<dbReference type="Pfam" id="PF13602">
    <property type="entry name" value="ADH_zinc_N_2"/>
    <property type="match status" value="1"/>
</dbReference>
<evidence type="ECO:0000259" key="1">
    <source>
        <dbReference type="SMART" id="SM00829"/>
    </source>
</evidence>
<dbReference type="AlphaFoldDB" id="A0A427XSI5"/>
<name>A0A427XSI5_9TREE</name>
<dbReference type="GeneID" id="39592520"/>
<dbReference type="STRING" id="105984.A0A427XSI5"/>
<dbReference type="PANTHER" id="PTHR11695">
    <property type="entry name" value="ALCOHOL DEHYDROGENASE RELATED"/>
    <property type="match status" value="1"/>
</dbReference>
<dbReference type="SUPFAM" id="SSF50129">
    <property type="entry name" value="GroES-like"/>
    <property type="match status" value="1"/>
</dbReference>
<dbReference type="GO" id="GO:0016491">
    <property type="term" value="F:oxidoreductase activity"/>
    <property type="evidence" value="ECO:0007669"/>
    <property type="project" value="InterPro"/>
</dbReference>
<evidence type="ECO:0000313" key="3">
    <source>
        <dbReference type="Proteomes" id="UP000279236"/>
    </source>
</evidence>
<dbReference type="RefSeq" id="XP_028476240.1">
    <property type="nucleotide sequence ID" value="XM_028623307.1"/>
</dbReference>
<dbReference type="SUPFAM" id="SSF51735">
    <property type="entry name" value="NAD(P)-binding Rossmann-fold domains"/>
    <property type="match status" value="1"/>
</dbReference>
<gene>
    <name evidence="2" type="primary">YIM1_2</name>
    <name evidence="2" type="ORF">EHS24_007977</name>
</gene>
<proteinExistence type="predicted"/>
<dbReference type="SMART" id="SM00829">
    <property type="entry name" value="PKS_ER"/>
    <property type="match status" value="1"/>
</dbReference>
<dbReference type="InterPro" id="IPR020843">
    <property type="entry name" value="ER"/>
</dbReference>
<dbReference type="Proteomes" id="UP000279236">
    <property type="component" value="Unassembled WGS sequence"/>
</dbReference>
<dbReference type="EMBL" id="RSCE01000006">
    <property type="protein sequence ID" value="RSH81785.1"/>
    <property type="molecule type" value="Genomic_DNA"/>
</dbReference>
<dbReference type="OrthoDB" id="3509362at2759"/>
<feature type="domain" description="Enoyl reductase (ER)" evidence="1">
    <location>
        <begin position="13"/>
        <end position="374"/>
    </location>
</feature>
<dbReference type="Pfam" id="PF08240">
    <property type="entry name" value="ADH_N"/>
    <property type="match status" value="1"/>
</dbReference>
<dbReference type="InterPro" id="IPR011032">
    <property type="entry name" value="GroES-like_sf"/>
</dbReference>
<dbReference type="InterPro" id="IPR036291">
    <property type="entry name" value="NAD(P)-bd_dom_sf"/>
</dbReference>
<dbReference type="InterPro" id="IPR013154">
    <property type="entry name" value="ADH-like_N"/>
</dbReference>
<dbReference type="Gene3D" id="3.90.180.10">
    <property type="entry name" value="Medium-chain alcohol dehydrogenases, catalytic domain"/>
    <property type="match status" value="1"/>
</dbReference>
<sequence length="378" mass="39554">MSNAVWQYTAPGRLSTTLTASTRPIPTPGPGEVVVGVKAAALNPVDEQLAQSSPRLLKFIGATEPSETSPLTPSSDFAGVITAVGDGVTQFTVGDEVYGQRFSADGNGFLAEYVCIPASAPFIHKPAGLDWAQAAAVPLVYSTVYDALVVWGRLPFDPTDEDKAKQRTVLVLGGSSGTGSAAIQLARKMGLRVAATCSAANAELVKSLGAEEVIDYTTEDVTARALASPLAPFAEILDCVGGTDLVPHLDALILADAAAPQLGVYVTIVGDKTSRDAMGGAVTNLYYPAQAIRTLKGVVGEYLPNWIPGPLRSLVAGKRYACIRLVPTKDKLATYESFMAAGGKITLDSTHEFAQAKAAYERLESGRARGKVVVQVAK</sequence>
<organism evidence="2 3">
    <name type="scientific">Apiotrichum porosum</name>
    <dbReference type="NCBI Taxonomy" id="105984"/>
    <lineage>
        <taxon>Eukaryota</taxon>
        <taxon>Fungi</taxon>
        <taxon>Dikarya</taxon>
        <taxon>Basidiomycota</taxon>
        <taxon>Agaricomycotina</taxon>
        <taxon>Tremellomycetes</taxon>
        <taxon>Trichosporonales</taxon>
        <taxon>Trichosporonaceae</taxon>
        <taxon>Apiotrichum</taxon>
    </lineage>
</organism>
<reference evidence="2 3" key="1">
    <citation type="submission" date="2018-11" db="EMBL/GenBank/DDBJ databases">
        <title>Genome sequence of Apiotrichum porosum DSM 27194.</title>
        <authorList>
            <person name="Aliyu H."/>
            <person name="Gorte O."/>
            <person name="Ochsenreither K."/>
        </authorList>
    </citation>
    <scope>NUCLEOTIDE SEQUENCE [LARGE SCALE GENOMIC DNA]</scope>
    <source>
        <strain evidence="2 3">DSM 27194</strain>
    </source>
</reference>
<dbReference type="PANTHER" id="PTHR11695:SF294">
    <property type="entry name" value="RETICULON-4-INTERACTING PROTEIN 1, MITOCHONDRIAL"/>
    <property type="match status" value="1"/>
</dbReference>
<evidence type="ECO:0000313" key="2">
    <source>
        <dbReference type="EMBL" id="RSH81785.1"/>
    </source>
</evidence>
<dbReference type="Gene3D" id="3.40.50.720">
    <property type="entry name" value="NAD(P)-binding Rossmann-like Domain"/>
    <property type="match status" value="1"/>
</dbReference>
<dbReference type="CDD" id="cd08267">
    <property type="entry name" value="MDR1"/>
    <property type="match status" value="1"/>
</dbReference>
<protein>
    <submittedName>
        <fullName evidence="2">Zinc ion binding</fullName>
    </submittedName>
</protein>
<keyword evidence="3" id="KW-1185">Reference proteome</keyword>
<dbReference type="InterPro" id="IPR050700">
    <property type="entry name" value="YIM1/Zinc_Alcohol_DH_Fams"/>
</dbReference>
<comment type="caution">
    <text evidence="2">The sequence shown here is derived from an EMBL/GenBank/DDBJ whole genome shotgun (WGS) entry which is preliminary data.</text>
</comment>
<accession>A0A427XSI5</accession>